<dbReference type="RefSeq" id="WP_222716224.1">
    <property type="nucleotide sequence ID" value="NZ_JAEOBC010000035.1"/>
</dbReference>
<dbReference type="AlphaFoldDB" id="A0AAW4BCB2"/>
<name>A0AAW4BCB2_VIBAN</name>
<reference evidence="1" key="1">
    <citation type="journal article" date="2021" name="PeerJ">
        <title>Analysis of 44 Vibrio anguillarum genomes reveals high genetic diversity.</title>
        <authorList>
            <person name="Hansen M.J."/>
            <person name="Dalsgaard I."/>
        </authorList>
    </citation>
    <scope>NUCLEOTIDE SEQUENCE</scope>
    <source>
        <strain evidence="1">850617-1/1</strain>
    </source>
</reference>
<dbReference type="EMBL" id="SCLC01000019">
    <property type="protein sequence ID" value="MBF4435907.1"/>
    <property type="molecule type" value="Genomic_DNA"/>
</dbReference>
<organism evidence="1 2">
    <name type="scientific">Vibrio anguillarum</name>
    <name type="common">Listonella anguillarum</name>
    <dbReference type="NCBI Taxonomy" id="55601"/>
    <lineage>
        <taxon>Bacteria</taxon>
        <taxon>Pseudomonadati</taxon>
        <taxon>Pseudomonadota</taxon>
        <taxon>Gammaproteobacteria</taxon>
        <taxon>Vibrionales</taxon>
        <taxon>Vibrionaceae</taxon>
        <taxon>Vibrio</taxon>
    </lineage>
</organism>
<comment type="caution">
    <text evidence="1">The sequence shown here is derived from an EMBL/GenBank/DDBJ whole genome shotgun (WGS) entry which is preliminary data.</text>
</comment>
<protein>
    <submittedName>
        <fullName evidence="1">Uncharacterized protein</fullName>
    </submittedName>
</protein>
<evidence type="ECO:0000313" key="1">
    <source>
        <dbReference type="EMBL" id="MBF4435907.1"/>
    </source>
</evidence>
<accession>A0AAW4BCB2</accession>
<gene>
    <name evidence="1" type="ORF">ERJ77_15495</name>
</gene>
<dbReference type="Proteomes" id="UP000786185">
    <property type="component" value="Unassembled WGS sequence"/>
</dbReference>
<proteinExistence type="predicted"/>
<sequence length="207" mass="24249">MDILFNIIFALSGAVLGSILGHRFTIGLSKDRATQQKKALYNEVFIIQTEFVNYLKPLIDEFNEPFRQKYFGPPLIYTRLIENLMVELSGSDEIISIEQRKFLVRIGHKDKALSKKDNSRSAFVERWLISNGNLDFSEKLSTEQSIQFWTAHLLREVVDIIFHASKFLEEKDNFMFREYSLEQKIIAVCKYSDIAYESSFWTKVIQR</sequence>
<evidence type="ECO:0000313" key="2">
    <source>
        <dbReference type="Proteomes" id="UP000786185"/>
    </source>
</evidence>